<name>A0A2M4D7G0_ANODA</name>
<dbReference type="EMBL" id="GGFL01009301">
    <property type="protein sequence ID" value="MBW73479.1"/>
    <property type="molecule type" value="Transcribed_RNA"/>
</dbReference>
<reference evidence="2" key="1">
    <citation type="submission" date="2018-01" db="EMBL/GenBank/DDBJ databases">
        <title>An insight into the sialome of Amazonian anophelines.</title>
        <authorList>
            <person name="Ribeiro J.M."/>
            <person name="Scarpassa V."/>
            <person name="Calvo E."/>
        </authorList>
    </citation>
    <scope>NUCLEOTIDE SEQUENCE</scope>
</reference>
<keyword evidence="1" id="KW-0472">Membrane</keyword>
<keyword evidence="1" id="KW-1133">Transmembrane helix</keyword>
<keyword evidence="1" id="KW-0812">Transmembrane</keyword>
<dbReference type="AlphaFoldDB" id="A0A2M4D7G0"/>
<feature type="transmembrane region" description="Helical" evidence="1">
    <location>
        <begin position="50"/>
        <end position="71"/>
    </location>
</feature>
<evidence type="ECO:0000313" key="2">
    <source>
        <dbReference type="EMBL" id="MBW73479.1"/>
    </source>
</evidence>
<organism evidence="2">
    <name type="scientific">Anopheles darlingi</name>
    <name type="common">Mosquito</name>
    <dbReference type="NCBI Taxonomy" id="43151"/>
    <lineage>
        <taxon>Eukaryota</taxon>
        <taxon>Metazoa</taxon>
        <taxon>Ecdysozoa</taxon>
        <taxon>Arthropoda</taxon>
        <taxon>Hexapoda</taxon>
        <taxon>Insecta</taxon>
        <taxon>Pterygota</taxon>
        <taxon>Neoptera</taxon>
        <taxon>Endopterygota</taxon>
        <taxon>Diptera</taxon>
        <taxon>Nematocera</taxon>
        <taxon>Culicoidea</taxon>
        <taxon>Culicidae</taxon>
        <taxon>Anophelinae</taxon>
        <taxon>Anopheles</taxon>
    </lineage>
</organism>
<proteinExistence type="predicted"/>
<accession>A0A2M4D7G0</accession>
<protein>
    <submittedName>
        <fullName evidence="2">Uncharacterized protein</fullName>
    </submittedName>
</protein>
<evidence type="ECO:0000256" key="1">
    <source>
        <dbReference type="SAM" id="Phobius"/>
    </source>
</evidence>
<sequence length="90" mass="10277">MRRLWFARSVEEVALQSHHGSAVLLLLLLLLSKGWTIRWTTVGVLDSTIVVVLLARVHVRIAATSIIPIPFTTGSRTRRMISTILDRFWR</sequence>